<dbReference type="EMBL" id="BBMR01000002">
    <property type="protein sequence ID" value="GAL18076.1"/>
    <property type="molecule type" value="Genomic_DNA"/>
</dbReference>
<keyword evidence="1" id="KW-0812">Transmembrane</keyword>
<comment type="caution">
    <text evidence="2">The sequence shown here is derived from an EMBL/GenBank/DDBJ whole genome shotgun (WGS) entry which is preliminary data.</text>
</comment>
<proteinExistence type="predicted"/>
<dbReference type="Proteomes" id="UP000029228">
    <property type="component" value="Unassembled WGS sequence"/>
</dbReference>
<keyword evidence="1" id="KW-1133">Transmembrane helix</keyword>
<sequence>MRKTVVAASIIGAMTAAAPVLADEGFYLGGRLGAHSSPTPVISLAQNVLIVASVQVSSLVTIGMIILL</sequence>
<name>A0A090RS29_9VIBR</name>
<protein>
    <submittedName>
        <fullName evidence="2">Uncharacterized protein</fullName>
    </submittedName>
</protein>
<reference evidence="2 3" key="2">
    <citation type="submission" date="2014-09" db="EMBL/GenBank/DDBJ databases">
        <authorList>
            <consortium name="NBRP consortium"/>
            <person name="Sawabe T."/>
            <person name="Meirelles P."/>
            <person name="Nakanishi M."/>
            <person name="Sayaka M."/>
            <person name="Hattori M."/>
            <person name="Ohkuma M."/>
        </authorList>
    </citation>
    <scope>NUCLEOTIDE SEQUENCE [LARGE SCALE GENOMIC DNA]</scope>
    <source>
        <strain evidence="3">JCM19235</strain>
    </source>
</reference>
<reference evidence="2 3" key="1">
    <citation type="submission" date="2014-09" db="EMBL/GenBank/DDBJ databases">
        <title>Vibrio maritimus JCM 19235. (C45) whole genome shotgun sequence.</title>
        <authorList>
            <person name="Sawabe T."/>
            <person name="Meirelles P."/>
            <person name="Nakanishi M."/>
            <person name="Sayaka M."/>
            <person name="Hattori M."/>
            <person name="Ohkuma M."/>
        </authorList>
    </citation>
    <scope>NUCLEOTIDE SEQUENCE [LARGE SCALE GENOMIC DNA]</scope>
    <source>
        <strain evidence="3">JCM19235</strain>
    </source>
</reference>
<organism evidence="2 3">
    <name type="scientific">Vibrio maritimus</name>
    <dbReference type="NCBI Taxonomy" id="990268"/>
    <lineage>
        <taxon>Bacteria</taxon>
        <taxon>Pseudomonadati</taxon>
        <taxon>Pseudomonadota</taxon>
        <taxon>Gammaproteobacteria</taxon>
        <taxon>Vibrionales</taxon>
        <taxon>Vibrionaceae</taxon>
        <taxon>Vibrio</taxon>
    </lineage>
</organism>
<evidence type="ECO:0000313" key="2">
    <source>
        <dbReference type="EMBL" id="GAL18076.1"/>
    </source>
</evidence>
<feature type="transmembrane region" description="Helical" evidence="1">
    <location>
        <begin position="46"/>
        <end position="67"/>
    </location>
</feature>
<evidence type="ECO:0000256" key="1">
    <source>
        <dbReference type="SAM" id="Phobius"/>
    </source>
</evidence>
<dbReference type="STRING" id="990268.JCM19235_6629"/>
<dbReference type="AlphaFoldDB" id="A0A090RS29"/>
<accession>A0A090RS29</accession>
<keyword evidence="1" id="KW-0472">Membrane</keyword>
<keyword evidence="3" id="KW-1185">Reference proteome</keyword>
<evidence type="ECO:0000313" key="3">
    <source>
        <dbReference type="Proteomes" id="UP000029228"/>
    </source>
</evidence>
<gene>
    <name evidence="2" type="ORF">JCM19235_6629</name>
</gene>